<comment type="catalytic activity">
    <reaction evidence="12">
        <text>L-proline(in) + Na(+)(in) = L-proline(out) + Na(+)(out)</text>
        <dbReference type="Rhea" id="RHEA:28967"/>
        <dbReference type="ChEBI" id="CHEBI:29101"/>
        <dbReference type="ChEBI" id="CHEBI:60039"/>
    </reaction>
</comment>
<dbReference type="InterPro" id="IPR050277">
    <property type="entry name" value="Sodium:Solute_Symporter"/>
</dbReference>
<dbReference type="RefSeq" id="WP_324694694.1">
    <property type="nucleotide sequence ID" value="NZ_JAYMYJ010000093.1"/>
</dbReference>
<evidence type="ECO:0000313" key="15">
    <source>
        <dbReference type="EMBL" id="MEB4591237.1"/>
    </source>
</evidence>
<evidence type="ECO:0000256" key="11">
    <source>
        <dbReference type="ARBA" id="ARBA00023201"/>
    </source>
</evidence>
<keyword evidence="7 14" id="KW-1133">Transmembrane helix</keyword>
<dbReference type="EMBL" id="JAYMYJ010000093">
    <property type="protein sequence ID" value="MEB4591237.1"/>
    <property type="molecule type" value="Genomic_DNA"/>
</dbReference>
<evidence type="ECO:0000256" key="7">
    <source>
        <dbReference type="ARBA" id="ARBA00022989"/>
    </source>
</evidence>
<evidence type="ECO:0000256" key="12">
    <source>
        <dbReference type="ARBA" id="ARBA00033708"/>
    </source>
</evidence>
<protein>
    <recommendedName>
        <fullName evidence="17">Sodium:solute symporter</fullName>
    </recommendedName>
</protein>
<feature type="transmembrane region" description="Helical" evidence="14">
    <location>
        <begin position="319"/>
        <end position="339"/>
    </location>
</feature>
<keyword evidence="11" id="KW-0739">Sodium transport</keyword>
<feature type="transmembrane region" description="Helical" evidence="14">
    <location>
        <begin position="91"/>
        <end position="109"/>
    </location>
</feature>
<evidence type="ECO:0000256" key="9">
    <source>
        <dbReference type="ARBA" id="ARBA00023065"/>
    </source>
</evidence>
<evidence type="ECO:0000256" key="5">
    <source>
        <dbReference type="ARBA" id="ARBA00022692"/>
    </source>
</evidence>
<dbReference type="InterPro" id="IPR038377">
    <property type="entry name" value="Na/Glc_symporter_sf"/>
</dbReference>
<evidence type="ECO:0000256" key="13">
    <source>
        <dbReference type="RuleBase" id="RU362091"/>
    </source>
</evidence>
<evidence type="ECO:0000313" key="16">
    <source>
        <dbReference type="Proteomes" id="UP001308005"/>
    </source>
</evidence>
<evidence type="ECO:0000256" key="4">
    <source>
        <dbReference type="ARBA" id="ARBA00022475"/>
    </source>
</evidence>
<feature type="transmembrane region" description="Helical" evidence="14">
    <location>
        <begin position="121"/>
        <end position="140"/>
    </location>
</feature>
<dbReference type="InterPro" id="IPR001734">
    <property type="entry name" value="Na/solute_symporter"/>
</dbReference>
<keyword evidence="5 14" id="KW-0812">Transmembrane</keyword>
<evidence type="ECO:0000256" key="2">
    <source>
        <dbReference type="ARBA" id="ARBA00006434"/>
    </source>
</evidence>
<sequence>GLSVPLANPPALAGALFSGYVIGYFVFYIFARKIHQESKECHYYSMADYFQHHYGKNAGIAISALSILSVGGWILTNLIAGGMLLSIISGWPTLFTTSFLALIIALYLIKGGFNAVVKTDIIQFYSLIIIGSIISIALYHADGNLPQANISIWGSESLPIGKVIFFIFIGLLFPMGSVELWQRVYAANTTMDYFKATTIASVSFFIFGGILSFICYKLMLMQNLQNIDPELRLVTGVAEIMNGIHPALTALWFLVFFAAILSSADTFMYTTAASLVQDILLRMGWIKETAVVKWIRISIIMLAIIGTAGSVIFKDIVSVTFYFLGLTLILSTIAYAVWITDKLTTWALLLPMGIGFIASTYSAISQGISITTSMIALVATVGTFILQLIGTHIAKHFAQK</sequence>
<organism evidence="15 16">
    <name type="scientific">Candidatus Thiothrix phosphatis</name>
    <dbReference type="NCBI Taxonomy" id="3112415"/>
    <lineage>
        <taxon>Bacteria</taxon>
        <taxon>Pseudomonadati</taxon>
        <taxon>Pseudomonadota</taxon>
        <taxon>Gammaproteobacteria</taxon>
        <taxon>Thiotrichales</taxon>
        <taxon>Thiotrichaceae</taxon>
        <taxon>Thiothrix</taxon>
    </lineage>
</organism>
<keyword evidence="8" id="KW-0915">Sodium</keyword>
<dbReference type="Pfam" id="PF00474">
    <property type="entry name" value="SSF"/>
    <property type="match status" value="1"/>
</dbReference>
<dbReference type="Proteomes" id="UP001308005">
    <property type="component" value="Unassembled WGS sequence"/>
</dbReference>
<dbReference type="PROSITE" id="PS50283">
    <property type="entry name" value="NA_SOLUT_SYMP_3"/>
    <property type="match status" value="1"/>
</dbReference>
<dbReference type="Gene3D" id="1.20.1730.10">
    <property type="entry name" value="Sodium/glucose cotransporter"/>
    <property type="match status" value="1"/>
</dbReference>
<evidence type="ECO:0000256" key="8">
    <source>
        <dbReference type="ARBA" id="ARBA00023053"/>
    </source>
</evidence>
<reference evidence="16" key="1">
    <citation type="submission" date="2023-07" db="EMBL/GenBank/DDBJ databases">
        <title>The carbon used by Thiothrix.</title>
        <authorList>
            <person name="Chen L."/>
        </authorList>
    </citation>
    <scope>NUCLEOTIDE SEQUENCE [LARGE SCALE GENOMIC DNA]</scope>
</reference>
<keyword evidence="6" id="KW-0769">Symport</keyword>
<keyword evidence="10 14" id="KW-0472">Membrane</keyword>
<evidence type="ECO:0000256" key="14">
    <source>
        <dbReference type="SAM" id="Phobius"/>
    </source>
</evidence>
<feature type="transmembrane region" description="Helical" evidence="14">
    <location>
        <begin position="160"/>
        <end position="181"/>
    </location>
</feature>
<comment type="subcellular location">
    <subcellularLocation>
        <location evidence="1">Cell membrane</location>
        <topology evidence="1">Multi-pass membrane protein</topology>
    </subcellularLocation>
</comment>
<feature type="transmembrane region" description="Helical" evidence="14">
    <location>
        <begin position="12"/>
        <end position="31"/>
    </location>
</feature>
<proteinExistence type="inferred from homology"/>
<feature type="non-terminal residue" evidence="15">
    <location>
        <position position="1"/>
    </location>
</feature>
<name>A0ABU6CWM0_9GAMM</name>
<evidence type="ECO:0000256" key="10">
    <source>
        <dbReference type="ARBA" id="ARBA00023136"/>
    </source>
</evidence>
<dbReference type="PANTHER" id="PTHR48086:SF3">
    <property type="entry name" value="SODIUM_PROLINE SYMPORTER"/>
    <property type="match status" value="1"/>
</dbReference>
<comment type="similarity">
    <text evidence="2 13">Belongs to the sodium:solute symporter (SSF) (TC 2.A.21) family.</text>
</comment>
<evidence type="ECO:0008006" key="17">
    <source>
        <dbReference type="Google" id="ProtNLM"/>
    </source>
</evidence>
<feature type="transmembrane region" description="Helical" evidence="14">
    <location>
        <begin position="370"/>
        <end position="390"/>
    </location>
</feature>
<accession>A0ABU6CWM0</accession>
<evidence type="ECO:0000256" key="6">
    <source>
        <dbReference type="ARBA" id="ARBA00022847"/>
    </source>
</evidence>
<comment type="caution">
    <text evidence="15">The sequence shown here is derived from an EMBL/GenBank/DDBJ whole genome shotgun (WGS) entry which is preliminary data.</text>
</comment>
<keyword evidence="4" id="KW-1003">Cell membrane</keyword>
<feature type="transmembrane region" description="Helical" evidence="14">
    <location>
        <begin position="294"/>
        <end position="313"/>
    </location>
</feature>
<feature type="transmembrane region" description="Helical" evidence="14">
    <location>
        <begin position="250"/>
        <end position="273"/>
    </location>
</feature>
<feature type="transmembrane region" description="Helical" evidence="14">
    <location>
        <begin position="193"/>
        <end position="219"/>
    </location>
</feature>
<keyword evidence="9" id="KW-0406">Ion transport</keyword>
<dbReference type="PANTHER" id="PTHR48086">
    <property type="entry name" value="SODIUM/PROLINE SYMPORTER-RELATED"/>
    <property type="match status" value="1"/>
</dbReference>
<evidence type="ECO:0000256" key="1">
    <source>
        <dbReference type="ARBA" id="ARBA00004651"/>
    </source>
</evidence>
<feature type="transmembrane region" description="Helical" evidence="14">
    <location>
        <begin position="346"/>
        <end position="364"/>
    </location>
</feature>
<gene>
    <name evidence="15" type="ORF">VSS37_09635</name>
</gene>
<reference evidence="15 16" key="2">
    <citation type="submission" date="2024-01" db="EMBL/GenBank/DDBJ databases">
        <authorList>
            <person name="Xie X."/>
        </authorList>
    </citation>
    <scope>NUCLEOTIDE SEQUENCE [LARGE SCALE GENOMIC DNA]</scope>
    <source>
        <strain evidence="15">SCUT-1</strain>
    </source>
</reference>
<evidence type="ECO:0000256" key="3">
    <source>
        <dbReference type="ARBA" id="ARBA00022448"/>
    </source>
</evidence>
<keyword evidence="3" id="KW-0813">Transport</keyword>
<keyword evidence="16" id="KW-1185">Reference proteome</keyword>
<feature type="transmembrane region" description="Helical" evidence="14">
    <location>
        <begin position="60"/>
        <end position="85"/>
    </location>
</feature>